<dbReference type="Gene3D" id="3.80.10.10">
    <property type="entry name" value="Ribonuclease Inhibitor"/>
    <property type="match status" value="1"/>
</dbReference>
<dbReference type="InterPro" id="IPR032675">
    <property type="entry name" value="LRR_dom_sf"/>
</dbReference>
<name>A0A378JMH7_9GAMM</name>
<dbReference type="EMBL" id="UGOD01000001">
    <property type="protein sequence ID" value="STX52267.1"/>
    <property type="molecule type" value="Genomic_DNA"/>
</dbReference>
<evidence type="ECO:0000313" key="2">
    <source>
        <dbReference type="Proteomes" id="UP000254794"/>
    </source>
</evidence>
<evidence type="ECO:0000313" key="1">
    <source>
        <dbReference type="EMBL" id="STX52267.1"/>
    </source>
</evidence>
<sequence>MADYKSDLKFNMITNYRSVPKFDKLEQLIKNMPDDETPPLDLAHLLSESKYRDITTDQVIKLLQSIPSHVTVLDLSHLFFRYELSGPQAIEILRNIPSHVTSLDLSYNHLRKMVGSQPKKLMELLEVIPETVQFVDIRYNNLLKVSSRRELIGLLSVLAHLSKHKKLEIADSEFQKNNLKILLPEEAINNEQKKLIIAAAKKGIQAFCEYQKNKTSKIFTLFQENTKIERAKLLEAYLDRSMNSILDPRIIINEYLNDPETTFKLNSLAAFLLRELLPIPGLTWLDNLKEHFPIEQENNNYQFTEQGG</sequence>
<gene>
    <name evidence="1" type="ORF">NCTC13316_02371</name>
</gene>
<accession>A0A378JMH7</accession>
<dbReference type="AlphaFoldDB" id="A0A378JMH7"/>
<organism evidence="1 2">
    <name type="scientific">Legionella busanensis</name>
    <dbReference type="NCBI Taxonomy" id="190655"/>
    <lineage>
        <taxon>Bacteria</taxon>
        <taxon>Pseudomonadati</taxon>
        <taxon>Pseudomonadota</taxon>
        <taxon>Gammaproteobacteria</taxon>
        <taxon>Legionellales</taxon>
        <taxon>Legionellaceae</taxon>
        <taxon>Legionella</taxon>
    </lineage>
</organism>
<dbReference type="OrthoDB" id="9912133at2"/>
<dbReference type="Proteomes" id="UP000254794">
    <property type="component" value="Unassembled WGS sequence"/>
</dbReference>
<dbReference type="RefSeq" id="WP_115331838.1">
    <property type="nucleotide sequence ID" value="NZ_CAAAHP010000005.1"/>
</dbReference>
<proteinExistence type="predicted"/>
<protein>
    <submittedName>
        <fullName evidence="1">Leucine-rich repeat protein</fullName>
    </submittedName>
</protein>
<keyword evidence="2" id="KW-1185">Reference proteome</keyword>
<reference evidence="1 2" key="1">
    <citation type="submission" date="2018-06" db="EMBL/GenBank/DDBJ databases">
        <authorList>
            <consortium name="Pathogen Informatics"/>
            <person name="Doyle S."/>
        </authorList>
    </citation>
    <scope>NUCLEOTIDE SEQUENCE [LARGE SCALE GENOMIC DNA]</scope>
    <source>
        <strain evidence="1 2">NCTC13316</strain>
    </source>
</reference>
<dbReference type="SUPFAM" id="SSF52047">
    <property type="entry name" value="RNI-like"/>
    <property type="match status" value="1"/>
</dbReference>